<organism evidence="2 3">
    <name type="scientific">Algoriphagus boritolerans DSM 17298 = JCM 18970</name>
    <dbReference type="NCBI Taxonomy" id="1120964"/>
    <lineage>
        <taxon>Bacteria</taxon>
        <taxon>Pseudomonadati</taxon>
        <taxon>Bacteroidota</taxon>
        <taxon>Cytophagia</taxon>
        <taxon>Cytophagales</taxon>
        <taxon>Cyclobacteriaceae</taxon>
        <taxon>Algoriphagus</taxon>
    </lineage>
</organism>
<evidence type="ECO:0000313" key="2">
    <source>
        <dbReference type="EMBL" id="SEF77628.1"/>
    </source>
</evidence>
<reference evidence="3" key="1">
    <citation type="submission" date="2016-10" db="EMBL/GenBank/DDBJ databases">
        <authorList>
            <person name="Varghese N."/>
            <person name="Submissions S."/>
        </authorList>
    </citation>
    <scope>NUCLEOTIDE SEQUENCE [LARGE SCALE GENOMIC DNA]</scope>
    <source>
        <strain evidence="3">DSM 17298</strain>
    </source>
</reference>
<dbReference type="RefSeq" id="WP_103924019.1">
    <property type="nucleotide sequence ID" value="NZ_FNVR01000005.1"/>
</dbReference>
<dbReference type="Proteomes" id="UP000236736">
    <property type="component" value="Unassembled WGS sequence"/>
</dbReference>
<dbReference type="OrthoDB" id="1467917at2"/>
<dbReference type="EMBL" id="FNVR01000005">
    <property type="protein sequence ID" value="SEF77628.1"/>
    <property type="molecule type" value="Genomic_DNA"/>
</dbReference>
<dbReference type="InterPro" id="IPR018551">
    <property type="entry name" value="DUF2007"/>
</dbReference>
<evidence type="ECO:0000259" key="1">
    <source>
        <dbReference type="Pfam" id="PF09413"/>
    </source>
</evidence>
<dbReference type="STRING" id="1120964.GCA_001313265_06145"/>
<feature type="domain" description="DUF2007" evidence="1">
    <location>
        <begin position="4"/>
        <end position="64"/>
    </location>
</feature>
<accession>A0A1H5UT75</accession>
<keyword evidence="3" id="KW-1185">Reference proteome</keyword>
<protein>
    <submittedName>
        <fullName evidence="2">Putative signal transducing protein</fullName>
    </submittedName>
</protein>
<name>A0A1H5UT75_9BACT</name>
<dbReference type="Pfam" id="PF09413">
    <property type="entry name" value="DUF2007"/>
    <property type="match status" value="1"/>
</dbReference>
<proteinExistence type="predicted"/>
<evidence type="ECO:0000313" key="3">
    <source>
        <dbReference type="Proteomes" id="UP000236736"/>
    </source>
</evidence>
<gene>
    <name evidence="2" type="ORF">SAMN03080598_01339</name>
</gene>
<dbReference type="AlphaFoldDB" id="A0A1H5UT75"/>
<sequence length="68" mass="7653">MHSWIKVFEDQNQIRAEIVKGVLEENGIAAVLMNKKETAYQVLGTYEVLVSQGDVIAAMQLIQNEISF</sequence>